<reference evidence="2 4" key="2">
    <citation type="submission" date="2017-09" db="EMBL/GenBank/DDBJ databases">
        <title>Extensive intraspecific genome diversity in a model arbuscular mycorrhizal fungus.</title>
        <authorList>
            <person name="Chen E.C."/>
            <person name="Morin E."/>
            <person name="Beaudet D."/>
            <person name="Noel J."/>
            <person name="Ndikumana S."/>
            <person name="Charron P."/>
            <person name="St-Onge C."/>
            <person name="Giorgi J."/>
            <person name="Grigoriev I.V."/>
            <person name="Roux C."/>
            <person name="Martin F.M."/>
            <person name="Corradi N."/>
        </authorList>
    </citation>
    <scope>NUCLEOTIDE SEQUENCE [LARGE SCALE GENOMIC DNA]</scope>
    <source>
        <strain evidence="2 4">A5</strain>
    </source>
</reference>
<dbReference type="VEuPathDB" id="FungiDB:RhiirFUN_000358"/>
<evidence type="ECO:0000313" key="1">
    <source>
        <dbReference type="EMBL" id="CAB5390192.1"/>
    </source>
</evidence>
<dbReference type="OrthoDB" id="2315578at2759"/>
<dbReference type="VEuPathDB" id="FungiDB:RhiirA1_528316"/>
<name>A0A2I1G3S4_9GLOM</name>
<dbReference type="EMBL" id="LLXI01000141">
    <property type="protein sequence ID" value="PKY41289.1"/>
    <property type="molecule type" value="Genomic_DNA"/>
</dbReference>
<evidence type="ECO:0000313" key="4">
    <source>
        <dbReference type="Proteomes" id="UP000232722"/>
    </source>
</evidence>
<evidence type="ECO:0008006" key="6">
    <source>
        <dbReference type="Google" id="ProtNLM"/>
    </source>
</evidence>
<evidence type="ECO:0000313" key="2">
    <source>
        <dbReference type="EMBL" id="PKC06717.1"/>
    </source>
</evidence>
<proteinExistence type="predicted"/>
<dbReference type="InterPro" id="IPR032675">
    <property type="entry name" value="LRR_dom_sf"/>
</dbReference>
<reference evidence="1" key="3">
    <citation type="submission" date="2020-05" db="EMBL/GenBank/DDBJ databases">
        <authorList>
            <person name="Rincon C."/>
            <person name="Sanders R I."/>
            <person name="Robbins C."/>
            <person name="Chaturvedi A."/>
        </authorList>
    </citation>
    <scope>NUCLEOTIDE SEQUENCE</scope>
    <source>
        <strain evidence="1">CHB12</strain>
    </source>
</reference>
<dbReference type="Proteomes" id="UP000234323">
    <property type="component" value="Unassembled WGS sequence"/>
</dbReference>
<organism evidence="3 5">
    <name type="scientific">Rhizophagus irregularis</name>
    <dbReference type="NCBI Taxonomy" id="588596"/>
    <lineage>
        <taxon>Eukaryota</taxon>
        <taxon>Fungi</taxon>
        <taxon>Fungi incertae sedis</taxon>
        <taxon>Mucoromycota</taxon>
        <taxon>Glomeromycotina</taxon>
        <taxon>Glomeromycetes</taxon>
        <taxon>Glomerales</taxon>
        <taxon>Glomeraceae</taxon>
        <taxon>Rhizophagus</taxon>
    </lineage>
</organism>
<dbReference type="EMBL" id="CAGKOT010000067">
    <property type="protein sequence ID" value="CAB5390192.1"/>
    <property type="molecule type" value="Genomic_DNA"/>
</dbReference>
<protein>
    <recommendedName>
        <fullName evidence="6">F-box domain-containing protein</fullName>
    </recommendedName>
</protein>
<dbReference type="Proteomes" id="UP000684084">
    <property type="component" value="Unassembled WGS sequence"/>
</dbReference>
<dbReference type="VEuPathDB" id="FungiDB:FUN_020790"/>
<dbReference type="Gene3D" id="3.80.10.10">
    <property type="entry name" value="Ribonuclease Inhibitor"/>
    <property type="match status" value="1"/>
</dbReference>
<reference evidence="3 5" key="1">
    <citation type="submission" date="2015-10" db="EMBL/GenBank/DDBJ databases">
        <title>Genome analyses suggest a sexual origin of heterokaryosis in a supposedly ancient asexual fungus.</title>
        <authorList>
            <person name="Ropars J."/>
            <person name="Sedzielewska K."/>
            <person name="Noel J."/>
            <person name="Charron P."/>
            <person name="Farinelli L."/>
            <person name="Marton T."/>
            <person name="Kruger M."/>
            <person name="Pelin A."/>
            <person name="Brachmann A."/>
            <person name="Corradi N."/>
        </authorList>
    </citation>
    <scope>NUCLEOTIDE SEQUENCE [LARGE SCALE GENOMIC DNA]</scope>
    <source>
        <strain evidence="3 5">A4</strain>
        <strain evidence="2 4">A5</strain>
    </source>
</reference>
<dbReference type="SUPFAM" id="SSF52047">
    <property type="entry name" value="RNI-like"/>
    <property type="match status" value="1"/>
</dbReference>
<comment type="caution">
    <text evidence="3">The sequence shown here is derived from an EMBL/GenBank/DDBJ whole genome shotgun (WGS) entry which is preliminary data.</text>
</comment>
<sequence length="570" mass="67725">MMETHNLHNINIYNYYNFKKKSNNIRTTNKFATKLTNYCLEEIFKYLKDDKTTLFSCILINRSWSELAIPILWSRPFENPMYGNNINIFWTYISCLSIEKKQLLANKGIKLSDPKKKPLFDYPKYLKGFDCLNFQIALSQWVGKTGLHQNSKNLMDKLSPAELKYKTELCNQLIGPYLLTHSKNLRHLKYDHDSTGLINILNLYSNNEIFQIFSKLETLELKDTIFHENWVSRAERFSQLASKLSLFNRNLQNISILLEIGKKKQIQLRYCKPILDLIKYQYNLKYLKICEFWNTWSNCCSDLFYDALESQSNSLTYLSLTRFTQYHLLLPVLTKCKNLETLEFWTIREQDQDERELNREDFANLTSSKQQIFIKRLICYDHGDDPHFLTLVRGIIIKMANRNLKELKFQNVTTELLDIINLYCSKISNLYLTIDNLTLDHFLPILSILNNIEYLYLFEYRKISLTFELIVRIAKSIPKSLYYLDITFHLTPTMLKILFENCSSRLKVLVLHIDGMDDKYLEAIINYAERYKSLNTFNFDGNDIKFSRKVYKKAKKIIPVIRNFRTFTLY</sequence>
<evidence type="ECO:0000313" key="3">
    <source>
        <dbReference type="EMBL" id="PKY41289.1"/>
    </source>
</evidence>
<dbReference type="Proteomes" id="UP000232722">
    <property type="component" value="Unassembled WGS sequence"/>
</dbReference>
<dbReference type="AlphaFoldDB" id="A0A2I1G3S4"/>
<evidence type="ECO:0000313" key="5">
    <source>
        <dbReference type="Proteomes" id="UP000234323"/>
    </source>
</evidence>
<dbReference type="EMBL" id="LLXJ01000723">
    <property type="protein sequence ID" value="PKC06717.1"/>
    <property type="molecule type" value="Genomic_DNA"/>
</dbReference>
<gene>
    <name evidence="1" type="ORF">CHRIB12_LOCUS21419</name>
    <name evidence="3" type="ORF">RhiirA4_441195</name>
    <name evidence="2" type="ORF">RhiirA5_501164</name>
</gene>
<keyword evidence="5" id="KW-1185">Reference proteome</keyword>
<accession>A0A2I1G3S4</accession>